<dbReference type="InterPro" id="IPR036055">
    <property type="entry name" value="LDL_receptor-like_sf"/>
</dbReference>
<organism evidence="4 5">
    <name type="scientific">Blomia tropicalis</name>
    <name type="common">Mite</name>
    <dbReference type="NCBI Taxonomy" id="40697"/>
    <lineage>
        <taxon>Eukaryota</taxon>
        <taxon>Metazoa</taxon>
        <taxon>Ecdysozoa</taxon>
        <taxon>Arthropoda</taxon>
        <taxon>Chelicerata</taxon>
        <taxon>Arachnida</taxon>
        <taxon>Acari</taxon>
        <taxon>Acariformes</taxon>
        <taxon>Sarcoptiformes</taxon>
        <taxon>Astigmata</taxon>
        <taxon>Glycyphagoidea</taxon>
        <taxon>Echimyopodidae</taxon>
        <taxon>Blomia</taxon>
    </lineage>
</organism>
<keyword evidence="3" id="KW-0732">Signal</keyword>
<gene>
    <name evidence="4" type="ORF">RDWZM_009931</name>
</gene>
<dbReference type="Gene3D" id="4.10.400.10">
    <property type="entry name" value="Low-density Lipoprotein Receptor"/>
    <property type="match status" value="1"/>
</dbReference>
<comment type="caution">
    <text evidence="2">Lacks conserved residue(s) required for the propagation of feature annotation.</text>
</comment>
<name>A0A9Q0LYE4_BLOTA</name>
<dbReference type="GO" id="GO:0043410">
    <property type="term" value="P:positive regulation of MAPK cascade"/>
    <property type="evidence" value="ECO:0007669"/>
    <property type="project" value="TreeGrafter"/>
</dbReference>
<feature type="non-terminal residue" evidence="4">
    <location>
        <position position="1"/>
    </location>
</feature>
<dbReference type="AlphaFoldDB" id="A0A9Q0LYE4"/>
<dbReference type="PANTHER" id="PTHR21105">
    <property type="entry name" value="GH16255P"/>
    <property type="match status" value="1"/>
</dbReference>
<feature type="signal peptide" evidence="3">
    <location>
        <begin position="1"/>
        <end position="29"/>
    </location>
</feature>
<comment type="caution">
    <text evidence="4">The sequence shown here is derived from an EMBL/GenBank/DDBJ whole genome shotgun (WGS) entry which is preliminary data.</text>
</comment>
<evidence type="ECO:0000256" key="2">
    <source>
        <dbReference type="PROSITE-ProRule" id="PRU00124"/>
    </source>
</evidence>
<keyword evidence="1" id="KW-1015">Disulfide bond</keyword>
<sequence>MVNSNSNTMSLAMVIVIIVGILSINGSLAASVAMNQSAIEESSINHLSPILTTTTVASSTVDQQQQQQPELQPMSIISNGNNQQIIGMKHKRDLVDSLINHGPLFQQVNNDDDDGELVEEQQKENEKVKNKIKQEWLNKILLKMALQPTIDRLKQQQQERENNGRWIPKAKMSSNNNDIMIQTSTSSTLYKNRTSSINEDENKFVDDRRLHRPEIDDEGAVYGKTIRRGMRETGGKKLYDVPQIECPSSDSGIDRFACPSPDIYGRFLCIDDQHICNGYMDCPKGEDEDTMSCMFYKS</sequence>
<evidence type="ECO:0000256" key="3">
    <source>
        <dbReference type="SAM" id="SignalP"/>
    </source>
</evidence>
<dbReference type="InterPro" id="IPR002172">
    <property type="entry name" value="LDrepeatLR_classA_rpt"/>
</dbReference>
<dbReference type="Proteomes" id="UP001142055">
    <property type="component" value="Chromosome 4"/>
</dbReference>
<dbReference type="SUPFAM" id="SSF57424">
    <property type="entry name" value="LDL receptor-like module"/>
    <property type="match status" value="1"/>
</dbReference>
<dbReference type="GO" id="GO:0030297">
    <property type="term" value="F:transmembrane receptor protein tyrosine kinase activator activity"/>
    <property type="evidence" value="ECO:0007669"/>
    <property type="project" value="TreeGrafter"/>
</dbReference>
<dbReference type="PROSITE" id="PS50068">
    <property type="entry name" value="LDLRA_2"/>
    <property type="match status" value="1"/>
</dbReference>
<dbReference type="PROSITE" id="PS01209">
    <property type="entry name" value="LDLRA_1"/>
    <property type="match status" value="1"/>
</dbReference>
<reference evidence="4" key="1">
    <citation type="submission" date="2022-12" db="EMBL/GenBank/DDBJ databases">
        <title>Genome assemblies of Blomia tropicalis.</title>
        <authorList>
            <person name="Cui Y."/>
        </authorList>
    </citation>
    <scope>NUCLEOTIDE SEQUENCE</scope>
    <source>
        <tissue evidence="4">Adult mites</tissue>
    </source>
</reference>
<dbReference type="InterPro" id="IPR023415">
    <property type="entry name" value="LDLR_class-A_CS"/>
</dbReference>
<dbReference type="EMBL" id="JAPWDV010000004">
    <property type="protein sequence ID" value="KAJ6215431.1"/>
    <property type="molecule type" value="Genomic_DNA"/>
</dbReference>
<dbReference type="CDD" id="cd00112">
    <property type="entry name" value="LDLa"/>
    <property type="match status" value="1"/>
</dbReference>
<evidence type="ECO:0000256" key="1">
    <source>
        <dbReference type="ARBA" id="ARBA00023157"/>
    </source>
</evidence>
<proteinExistence type="predicted"/>
<dbReference type="PANTHER" id="PTHR21105:SF0">
    <property type="entry name" value="GH16255P"/>
    <property type="match status" value="1"/>
</dbReference>
<accession>A0A9Q0LYE4</accession>
<evidence type="ECO:0000313" key="5">
    <source>
        <dbReference type="Proteomes" id="UP001142055"/>
    </source>
</evidence>
<evidence type="ECO:0000313" key="4">
    <source>
        <dbReference type="EMBL" id="KAJ6215431.1"/>
    </source>
</evidence>
<keyword evidence="5" id="KW-1185">Reference proteome</keyword>
<feature type="chain" id="PRO_5040489904" evidence="3">
    <location>
        <begin position="30"/>
        <end position="298"/>
    </location>
</feature>
<protein>
    <submittedName>
        <fullName evidence="4">Uncharacterized protein</fullName>
    </submittedName>
</protein>
<dbReference type="GO" id="GO:0043195">
    <property type="term" value="C:terminal bouton"/>
    <property type="evidence" value="ECO:0007669"/>
    <property type="project" value="TreeGrafter"/>
</dbReference>